<evidence type="ECO:0000256" key="1">
    <source>
        <dbReference type="SAM" id="MobiDB-lite"/>
    </source>
</evidence>
<evidence type="ECO:0000313" key="4">
    <source>
        <dbReference type="Proteomes" id="UP001492380"/>
    </source>
</evidence>
<dbReference type="Pfam" id="PF00817">
    <property type="entry name" value="IMS"/>
    <property type="match status" value="1"/>
</dbReference>
<dbReference type="InterPro" id="IPR001126">
    <property type="entry name" value="UmuC"/>
</dbReference>
<dbReference type="EMBL" id="JBBWRZ010000001">
    <property type="protein sequence ID" value="KAK8247279.1"/>
    <property type="molecule type" value="Genomic_DNA"/>
</dbReference>
<protein>
    <recommendedName>
        <fullName evidence="2">UmuC domain-containing protein</fullName>
    </recommendedName>
</protein>
<evidence type="ECO:0000259" key="2">
    <source>
        <dbReference type="PROSITE" id="PS50173"/>
    </source>
</evidence>
<dbReference type="PANTHER" id="PTHR46404:SF1">
    <property type="entry name" value="DNA POLYMERASE IOTA"/>
    <property type="match status" value="1"/>
</dbReference>
<dbReference type="InterPro" id="IPR036775">
    <property type="entry name" value="DNA_pol_Y-fam_lit_finger_sf"/>
</dbReference>
<name>A0ABR1Z4H0_9PEZI</name>
<feature type="domain" description="UmuC" evidence="2">
    <location>
        <begin position="12"/>
        <end position="263"/>
    </location>
</feature>
<proteinExistence type="predicted"/>
<dbReference type="Pfam" id="PF11799">
    <property type="entry name" value="IMS_C"/>
    <property type="match status" value="1"/>
</dbReference>
<feature type="region of interest" description="Disordered" evidence="1">
    <location>
        <begin position="571"/>
        <end position="627"/>
    </location>
</feature>
<dbReference type="Gene3D" id="3.40.1170.60">
    <property type="match status" value="1"/>
</dbReference>
<feature type="region of interest" description="Disordered" evidence="1">
    <location>
        <begin position="385"/>
        <end position="416"/>
    </location>
</feature>
<dbReference type="PANTHER" id="PTHR46404">
    <property type="entry name" value="DNA POLYMERASE IOTA"/>
    <property type="match status" value="1"/>
</dbReference>
<accession>A0ABR1Z4H0</accession>
<comment type="caution">
    <text evidence="3">The sequence shown here is derived from an EMBL/GenBank/DDBJ whole genome shotgun (WGS) entry which is preliminary data.</text>
</comment>
<dbReference type="InterPro" id="IPR043128">
    <property type="entry name" value="Rev_trsase/Diguanyl_cyclase"/>
</dbReference>
<dbReference type="InterPro" id="IPR043502">
    <property type="entry name" value="DNA/RNA_pol_sf"/>
</dbReference>
<dbReference type="Gene3D" id="3.30.1490.100">
    <property type="entry name" value="DNA polymerase, Y-family, little finger domain"/>
    <property type="match status" value="1"/>
</dbReference>
<organism evidence="3 4">
    <name type="scientific">Phyllosticta capitalensis</name>
    <dbReference type="NCBI Taxonomy" id="121624"/>
    <lineage>
        <taxon>Eukaryota</taxon>
        <taxon>Fungi</taxon>
        <taxon>Dikarya</taxon>
        <taxon>Ascomycota</taxon>
        <taxon>Pezizomycotina</taxon>
        <taxon>Dothideomycetes</taxon>
        <taxon>Dothideomycetes incertae sedis</taxon>
        <taxon>Botryosphaeriales</taxon>
        <taxon>Phyllostictaceae</taxon>
        <taxon>Phyllosticta</taxon>
    </lineage>
</organism>
<evidence type="ECO:0000313" key="3">
    <source>
        <dbReference type="EMBL" id="KAK8247279.1"/>
    </source>
</evidence>
<reference evidence="3 4" key="1">
    <citation type="submission" date="2024-04" db="EMBL/GenBank/DDBJ databases">
        <title>Phyllosticta paracitricarpa is synonymous to the EU quarantine fungus P. citricarpa based on phylogenomic analyses.</title>
        <authorList>
            <consortium name="Lawrence Berkeley National Laboratory"/>
            <person name="Van Ingen-Buijs V.A."/>
            <person name="Van Westerhoven A.C."/>
            <person name="Haridas S."/>
            <person name="Skiadas P."/>
            <person name="Martin F."/>
            <person name="Groenewald J.Z."/>
            <person name="Crous P.W."/>
            <person name="Seidl M.F."/>
        </authorList>
    </citation>
    <scope>NUCLEOTIDE SEQUENCE [LARGE SCALE GENOMIC DNA]</scope>
    <source>
        <strain evidence="3 4">CBS 123374</strain>
    </source>
</reference>
<gene>
    <name evidence="3" type="ORF">HDK90DRAFT_506956</name>
</gene>
<feature type="compositionally biased region" description="Basic and acidic residues" evidence="1">
    <location>
        <begin position="609"/>
        <end position="623"/>
    </location>
</feature>
<keyword evidence="4" id="KW-1185">Reference proteome</keyword>
<dbReference type="SUPFAM" id="SSF56672">
    <property type="entry name" value="DNA/RNA polymerases"/>
    <property type="match status" value="1"/>
</dbReference>
<feature type="compositionally biased region" description="Polar residues" evidence="1">
    <location>
        <begin position="393"/>
        <end position="405"/>
    </location>
</feature>
<dbReference type="InterPro" id="IPR017961">
    <property type="entry name" value="DNA_pol_Y-fam_little_finger"/>
</dbReference>
<sequence>MDAPAAAIPGLIIHLDYDAFYCSVVEADDPALKFLPMAVQQKQIIVTCNYEARKRGLHKLQLVKEAKRMCPDLVIVLGEDLTRFRDASKALYRFVRAFSWNSRVERLGFDELWMDVTDQIDYNLSLLNPHNLAHSFFHLSRDDPTHGFAFDATTFAGTTFPSLTSLSTESPRSPSDITQTQDSLSLRLKVASHLARFLRSEIEHQKNYTATAGISTNKLLSKLVGNLNKPNGQTTLLPPYSGEQNNVTAFLDDHDIGKIPGIGFKLAQKLREFVLHRPAAFDDGLVYGGTRETVKVGDVRTHPDLDADRLEKVLSGPGSPHGIGLKVWGLLHGADYSEVRAARDTPKQISIEDSYLRLDTFDEVVKELRSLAISLLKRMHADLLEEEDEHSQDTIGPDSSEQTQAELPAPSSTRRRWMAHPATLRLSTRPRPPLNADGTRTRTFTRISRSAPVPNFVFSLSTPIESLAERLVNEALLPLFRRLHPEKTGWNLSLVNVAVANMAEAGGNAKSSVGQDIANMFRKQKSSIHSTGEKKVLPADEISKMEIGPAEVQESIAKLGYAADATISPVEEAHSPPQPSELHDGPLTDFIPPDARTGSEDMLVPTFSKDSRSDVDSGERDDVVGGDGDADDLGLCVVCGATMPSWALAGHARFHSP</sequence>
<dbReference type="Gene3D" id="3.30.70.270">
    <property type="match status" value="1"/>
</dbReference>
<dbReference type="PROSITE" id="PS50173">
    <property type="entry name" value="UMUC"/>
    <property type="match status" value="1"/>
</dbReference>
<dbReference type="Proteomes" id="UP001492380">
    <property type="component" value="Unassembled WGS sequence"/>
</dbReference>